<organism evidence="4 5">
    <name type="scientific">Kingdonia uniflora</name>
    <dbReference type="NCBI Taxonomy" id="39325"/>
    <lineage>
        <taxon>Eukaryota</taxon>
        <taxon>Viridiplantae</taxon>
        <taxon>Streptophyta</taxon>
        <taxon>Embryophyta</taxon>
        <taxon>Tracheophyta</taxon>
        <taxon>Spermatophyta</taxon>
        <taxon>Magnoliopsida</taxon>
        <taxon>Ranunculales</taxon>
        <taxon>Circaeasteraceae</taxon>
        <taxon>Kingdonia</taxon>
    </lineage>
</organism>
<dbReference type="Gene3D" id="1.25.40.10">
    <property type="entry name" value="Tetratricopeptide repeat domain"/>
    <property type="match status" value="4"/>
</dbReference>
<dbReference type="PROSITE" id="PS51375">
    <property type="entry name" value="PPR"/>
    <property type="match status" value="3"/>
</dbReference>
<dbReference type="PANTHER" id="PTHR46935:SF2">
    <property type="entry name" value="PENTACOTRIPEPTIDE-REPEAT REGION OF PRORP DOMAIN-CONTAINING PROTEIN"/>
    <property type="match status" value="1"/>
</dbReference>
<feature type="repeat" description="PPR" evidence="2">
    <location>
        <begin position="402"/>
        <end position="436"/>
    </location>
</feature>
<evidence type="ECO:0000313" key="4">
    <source>
        <dbReference type="EMBL" id="KAF6159742.1"/>
    </source>
</evidence>
<dbReference type="SUPFAM" id="SSF48452">
    <property type="entry name" value="TPR-like"/>
    <property type="match status" value="1"/>
</dbReference>
<evidence type="ECO:0008006" key="6">
    <source>
        <dbReference type="Google" id="ProtNLM"/>
    </source>
</evidence>
<dbReference type="FunFam" id="1.25.40.10:FF:001552">
    <property type="entry name" value="Predicted protein"/>
    <property type="match status" value="1"/>
</dbReference>
<dbReference type="InterPro" id="IPR011990">
    <property type="entry name" value="TPR-like_helical_dom_sf"/>
</dbReference>
<dbReference type="GO" id="GO:0009658">
    <property type="term" value="P:chloroplast organization"/>
    <property type="evidence" value="ECO:0007669"/>
    <property type="project" value="InterPro"/>
</dbReference>
<dbReference type="NCBIfam" id="TIGR00756">
    <property type="entry name" value="PPR"/>
    <property type="match status" value="2"/>
</dbReference>
<sequence>MEIASTLQTLSLSSSSSSAKSNPETIKRTLIRKGVFPTPKIIHTLLKKESQKLIRKSNKLARNKTLDNPKPLSESEIQVVEEETQFQTLKREYREVMVGKPWERLERVGLRELSSGSGEFEGGKLKGEHLEELSEILVKDCQWLLDDDVEVIESESENKTFSITKKRAIVEADAIGFIINRLSSMEPLCAGDWKLSRLMNQSGLQFSEGNLLKIVGGLGQVRGGWSNALSVVEWVYNRNEYKLQKSRFVYTKLLAVLGKARMPGEALRIFNLMLEDYHIYPDMAAYHSISVTLGQAGLVKELMNVVECMRQKPSKRIKNARRKNWDPCLEPDVVVFNAVVNACVSSHQWKGVAWVLDQMRKSGLKPNGATYGLAMEVMLRSGKYELVHKYFEKMRKSGAVPKSLTYKVLVKSFWEEGKMNEAIEAVRDMEQRGVVGTASVYYELACCLCKSGRWREAIMEVEKMKRLPLTKPLVVTFTGMILSCLEGGHVKDCISVFQTMSNHCSSNIGTINAMLKVYGRNDMFAEAKELFEETKVMDSACRGTSSFSLDPDIYTYSSILEASAVAHQWEYFEYVYKEMPLSGFQIDQNKHAWLLVEASRAGKGHLLEHMFDTILEAGEIPHTSIFIEMVVQSAIQHNYERAVSLVNGMAHASIQVSEKQWTDIFMGREDQISRDGLQRLLDILSSGKMATEVTVFNLSKSLETSCGSNNSIGDGDSSSKVDNLEDHINSDHKNSITLHESSEGSITEATLDLLTCHLPNSKGSEVPLASDILKAWKESRNNDGIFFPFQTKYK</sequence>
<gene>
    <name evidence="4" type="ORF">GIB67_030000</name>
</gene>
<dbReference type="PANTHER" id="PTHR46935">
    <property type="entry name" value="OS01G0674700 PROTEIN"/>
    <property type="match status" value="1"/>
</dbReference>
<dbReference type="InterPro" id="IPR002885">
    <property type="entry name" value="PPR_rpt"/>
</dbReference>
<evidence type="ECO:0000313" key="5">
    <source>
        <dbReference type="Proteomes" id="UP000541444"/>
    </source>
</evidence>
<reference evidence="4 5" key="1">
    <citation type="journal article" date="2020" name="IScience">
        <title>Genome Sequencing of the Endangered Kingdonia uniflora (Circaeasteraceae, Ranunculales) Reveals Potential Mechanisms of Evolutionary Specialization.</title>
        <authorList>
            <person name="Sun Y."/>
            <person name="Deng T."/>
            <person name="Zhang A."/>
            <person name="Moore M.J."/>
            <person name="Landis J.B."/>
            <person name="Lin N."/>
            <person name="Zhang H."/>
            <person name="Zhang X."/>
            <person name="Huang J."/>
            <person name="Zhang X."/>
            <person name="Sun H."/>
            <person name="Wang H."/>
        </authorList>
    </citation>
    <scope>NUCLEOTIDE SEQUENCE [LARGE SCALE GENOMIC DNA]</scope>
    <source>
        <strain evidence="4">TB1705</strain>
        <tissue evidence="4">Leaf</tissue>
    </source>
</reference>
<feature type="region of interest" description="Disordered" evidence="3">
    <location>
        <begin position="1"/>
        <end position="24"/>
    </location>
</feature>
<dbReference type="OrthoDB" id="1904535at2759"/>
<feature type="repeat" description="PPR" evidence="2">
    <location>
        <begin position="332"/>
        <end position="366"/>
    </location>
</feature>
<dbReference type="GO" id="GO:0009507">
    <property type="term" value="C:chloroplast"/>
    <property type="evidence" value="ECO:0007669"/>
    <property type="project" value="TreeGrafter"/>
</dbReference>
<proteinExistence type="predicted"/>
<name>A0A7J7MYA3_9MAGN</name>
<dbReference type="Pfam" id="PF13812">
    <property type="entry name" value="PPR_3"/>
    <property type="match status" value="1"/>
</dbReference>
<dbReference type="Proteomes" id="UP000541444">
    <property type="component" value="Unassembled WGS sequence"/>
</dbReference>
<feature type="compositionally biased region" description="Low complexity" evidence="3">
    <location>
        <begin position="1"/>
        <end position="18"/>
    </location>
</feature>
<evidence type="ECO:0000256" key="2">
    <source>
        <dbReference type="PROSITE-ProRule" id="PRU00708"/>
    </source>
</evidence>
<dbReference type="InterPro" id="IPR044645">
    <property type="entry name" value="DG1/EMB2279-like"/>
</dbReference>
<comment type="caution">
    <text evidence="4">The sequence shown here is derived from an EMBL/GenBank/DDBJ whole genome shotgun (WGS) entry which is preliminary data.</text>
</comment>
<accession>A0A7J7MYA3</accession>
<evidence type="ECO:0000256" key="3">
    <source>
        <dbReference type="SAM" id="MobiDB-lite"/>
    </source>
</evidence>
<evidence type="ECO:0000256" key="1">
    <source>
        <dbReference type="ARBA" id="ARBA00022737"/>
    </source>
</evidence>
<feature type="repeat" description="PPR" evidence="2">
    <location>
        <begin position="367"/>
        <end position="401"/>
    </location>
</feature>
<dbReference type="AlphaFoldDB" id="A0A7J7MYA3"/>
<dbReference type="Pfam" id="PF01535">
    <property type="entry name" value="PPR"/>
    <property type="match status" value="3"/>
</dbReference>
<protein>
    <recommendedName>
        <fullName evidence="6">Pentatricopeptide repeat-containing protein</fullName>
    </recommendedName>
</protein>
<keyword evidence="5" id="KW-1185">Reference proteome</keyword>
<keyword evidence="1" id="KW-0677">Repeat</keyword>
<dbReference type="EMBL" id="JACGCM010001188">
    <property type="protein sequence ID" value="KAF6159742.1"/>
    <property type="molecule type" value="Genomic_DNA"/>
</dbReference>